<feature type="transmembrane region" description="Helical" evidence="1">
    <location>
        <begin position="187"/>
        <end position="206"/>
    </location>
</feature>
<protein>
    <submittedName>
        <fullName evidence="2">CbtA family protein</fullName>
    </submittedName>
</protein>
<keyword evidence="1" id="KW-1133">Transmembrane helix</keyword>
<dbReference type="Proteomes" id="UP000515498">
    <property type="component" value="Chromosome"/>
</dbReference>
<proteinExistence type="predicted"/>
<keyword evidence="1" id="KW-0812">Transmembrane</keyword>
<dbReference type="Pfam" id="PF09490">
    <property type="entry name" value="CbtA"/>
    <property type="match status" value="1"/>
</dbReference>
<organism evidence="2 3">
    <name type="scientific">Mycolicibacterium fluoranthenivorans</name>
    <dbReference type="NCBI Taxonomy" id="258505"/>
    <lineage>
        <taxon>Bacteria</taxon>
        <taxon>Bacillati</taxon>
        <taxon>Actinomycetota</taxon>
        <taxon>Actinomycetes</taxon>
        <taxon>Mycobacteriales</taxon>
        <taxon>Mycobacteriaceae</taxon>
        <taxon>Mycolicibacterium</taxon>
    </lineage>
</organism>
<feature type="transmembrane region" description="Helical" evidence="1">
    <location>
        <begin position="114"/>
        <end position="132"/>
    </location>
</feature>
<dbReference type="AlphaFoldDB" id="A0A7G8PHR0"/>
<reference evidence="2 3" key="1">
    <citation type="submission" date="2020-07" db="EMBL/GenBank/DDBJ databases">
        <title>Draft genome sequence of four isobutane-metabolizing strains capable of cometabolically degrading diverse ether contaminants.</title>
        <authorList>
            <person name="Chen W."/>
            <person name="Faulkner N."/>
            <person name="Smith C."/>
            <person name="Hyman M."/>
        </authorList>
    </citation>
    <scope>NUCLEOTIDE SEQUENCE [LARGE SCALE GENOMIC DNA]</scope>
    <source>
        <strain evidence="2 3">2A</strain>
    </source>
</reference>
<feature type="transmembrane region" description="Helical" evidence="1">
    <location>
        <begin position="235"/>
        <end position="255"/>
    </location>
</feature>
<evidence type="ECO:0000256" key="1">
    <source>
        <dbReference type="SAM" id="Phobius"/>
    </source>
</evidence>
<gene>
    <name evidence="2" type="ORF">HZU40_06080</name>
</gene>
<feature type="transmembrane region" description="Helical" evidence="1">
    <location>
        <begin position="152"/>
        <end position="175"/>
    </location>
</feature>
<keyword evidence="1" id="KW-0472">Membrane</keyword>
<dbReference type="EMBL" id="CP059894">
    <property type="protein sequence ID" value="QNJ93876.1"/>
    <property type="molecule type" value="Genomic_DNA"/>
</dbReference>
<evidence type="ECO:0000313" key="3">
    <source>
        <dbReference type="Proteomes" id="UP000515498"/>
    </source>
</evidence>
<sequence length="277" mass="28780">MPLSGDARTAIGYLAPGVTAGLVASAFSWMIIEPLIGAAVTYEGAREHAEYQLVGGADHDHGHELFTRAVQENVGSAVGIVGFGMAMGVLFAVAHNVVRRMLARHAYRPDGTGLALLVAAGMFTVIAVAPGLKYPANPPTVGLEDTIDARSSAFLTMTAISIVAAGAAVAFGLAWARRWGGWRACGVAVAAYTAVVLTAMVLLPSFHEVPASIVGPDGRLLLDGFPAEVLGEFRVYSLVNQALMWLVIGATWATLAARGSSARRRATAADLKVLEAG</sequence>
<dbReference type="RefSeq" id="WP_187097877.1">
    <property type="nucleotide sequence ID" value="NZ_CP059894.1"/>
</dbReference>
<dbReference type="KEGG" id="mflu:HZU40_06080"/>
<feature type="transmembrane region" description="Helical" evidence="1">
    <location>
        <begin position="74"/>
        <end position="93"/>
    </location>
</feature>
<dbReference type="InterPro" id="IPR012666">
    <property type="entry name" value="CbtA_put"/>
</dbReference>
<evidence type="ECO:0000313" key="2">
    <source>
        <dbReference type="EMBL" id="QNJ93876.1"/>
    </source>
</evidence>
<name>A0A7G8PHR0_9MYCO</name>
<feature type="transmembrane region" description="Helical" evidence="1">
    <location>
        <begin position="12"/>
        <end position="32"/>
    </location>
</feature>
<accession>A0A7G8PHR0</accession>